<proteinExistence type="predicted"/>
<dbReference type="Proteomes" id="UP000288711">
    <property type="component" value="Unassembled WGS sequence"/>
</dbReference>
<reference evidence="2 4" key="2">
    <citation type="journal article" date="2012" name="J. Bacteriol.">
        <title>Genome Sequence of Janibacter hoylei MTCC8307, Isolated from the Stratospheric Air.</title>
        <authorList>
            <person name="Pawar S.P."/>
            <person name="Dhotre D.P."/>
            <person name="Shetty S.A."/>
            <person name="Chowdhury S.P."/>
            <person name="Chaudhari B.L."/>
            <person name="Shouche Y.S."/>
        </authorList>
    </citation>
    <scope>NUCLEOTIDE SEQUENCE [LARGE SCALE GENOMIC DNA]</scope>
    <source>
        <strain evidence="2 4">PVAS-1</strain>
    </source>
</reference>
<dbReference type="PATRIC" id="fig|1210046.3.peg.2817"/>
<evidence type="ECO:0000313" key="2">
    <source>
        <dbReference type="EMBL" id="EKA60092.1"/>
    </source>
</evidence>
<feature type="chain" id="PRO_5044735172" description="Lipoprotein" evidence="1">
    <location>
        <begin position="23"/>
        <end position="124"/>
    </location>
</feature>
<evidence type="ECO:0000313" key="3">
    <source>
        <dbReference type="EMBL" id="RWU84368.1"/>
    </source>
</evidence>
<evidence type="ECO:0000313" key="5">
    <source>
        <dbReference type="Proteomes" id="UP000288711"/>
    </source>
</evidence>
<sequence length="124" mass="12812">MSRTPFALVAVMLLLALTACGGAEPDEGGTSGYPFRLRIEPGAGGDPVKLLAVEGQSVDLGAGDEPHTLTVETVEGDTATVTTSEPVTSDGAEVSHVTVTKGEPVTFTAGDEQWTVTYEEMSVE</sequence>
<evidence type="ECO:0000313" key="4">
    <source>
        <dbReference type="Proteomes" id="UP000004474"/>
    </source>
</evidence>
<name>K1E3X8_9MICO</name>
<gene>
    <name evidence="2" type="ORF">B277_14678</name>
    <name evidence="3" type="ORF">CWN80_06030</name>
</gene>
<dbReference type="Proteomes" id="UP000004474">
    <property type="component" value="Unassembled WGS sequence"/>
</dbReference>
<keyword evidence="5" id="KW-1185">Reference proteome</keyword>
<evidence type="ECO:0008006" key="6">
    <source>
        <dbReference type="Google" id="ProtNLM"/>
    </source>
</evidence>
<reference evidence="3" key="3">
    <citation type="submission" date="2017-11" db="EMBL/GenBank/DDBJ databases">
        <authorList>
            <person name="Seuylemezian A."/>
            <person name="Cooper K."/>
            <person name="Vaishampayan P."/>
        </authorList>
    </citation>
    <scope>NUCLEOTIDE SEQUENCE</scope>
    <source>
        <strain evidence="3">PVAS-1</strain>
    </source>
</reference>
<feature type="signal peptide" evidence="1">
    <location>
        <begin position="1"/>
        <end position="22"/>
    </location>
</feature>
<dbReference type="AlphaFoldDB" id="K1E3X8"/>
<dbReference type="RefSeq" id="WP_007929411.1">
    <property type="nucleotide sequence ID" value="NZ_ALWX01000079.1"/>
</dbReference>
<dbReference type="PROSITE" id="PS51257">
    <property type="entry name" value="PROKAR_LIPOPROTEIN"/>
    <property type="match status" value="1"/>
</dbReference>
<comment type="caution">
    <text evidence="2">The sequence shown here is derived from an EMBL/GenBank/DDBJ whole genome shotgun (WGS) entry which is preliminary data.</text>
</comment>
<keyword evidence="1" id="KW-0732">Signal</keyword>
<evidence type="ECO:0000256" key="1">
    <source>
        <dbReference type="SAM" id="SignalP"/>
    </source>
</evidence>
<reference evidence="3 5" key="1">
    <citation type="journal article" date="2009" name="Int. J. Syst. Evol. Microbiol.">
        <title>Janibacter hoylei sp. nov., Bacillus isronensis sp. nov. and Bacillus aryabhattai sp. nov., isolated from cryotubes used for collecting air from the upper atmosphere.</title>
        <authorList>
            <person name="Shivaji S."/>
            <person name="Chaturvedi P."/>
            <person name="Begum Z."/>
            <person name="Pindi P.K."/>
            <person name="Manorama R."/>
            <person name="Padmanaban D.A."/>
            <person name="Shouche Y.S."/>
            <person name="Pawar S."/>
            <person name="Vaishampayan P."/>
            <person name="Dutt C.B."/>
            <person name="Datta G.N."/>
            <person name="Manchanda R.K."/>
            <person name="Rao U.R."/>
            <person name="Bhargava P.M."/>
            <person name="Narlikar J.V."/>
        </authorList>
    </citation>
    <scope>NUCLEOTIDE SEQUENCE [LARGE SCALE GENOMIC DNA]</scope>
    <source>
        <strain evidence="3 5">PVAS-1</strain>
    </source>
</reference>
<dbReference type="EMBL" id="ALWX01000079">
    <property type="protein sequence ID" value="EKA60092.1"/>
    <property type="molecule type" value="Genomic_DNA"/>
</dbReference>
<organism evidence="2 4">
    <name type="scientific">Janibacter hoylei PVAS-1</name>
    <dbReference type="NCBI Taxonomy" id="1210046"/>
    <lineage>
        <taxon>Bacteria</taxon>
        <taxon>Bacillati</taxon>
        <taxon>Actinomycetota</taxon>
        <taxon>Actinomycetes</taxon>
        <taxon>Micrococcales</taxon>
        <taxon>Intrasporangiaceae</taxon>
        <taxon>Janibacter</taxon>
    </lineage>
</organism>
<dbReference type="STRING" id="1210046.B277_14678"/>
<dbReference type="EMBL" id="PIPF01000005">
    <property type="protein sequence ID" value="RWU84368.1"/>
    <property type="molecule type" value="Genomic_DNA"/>
</dbReference>
<accession>K1E3X8</accession>
<protein>
    <recommendedName>
        <fullName evidence="6">Lipoprotein</fullName>
    </recommendedName>
</protein>